<reference evidence="2 3" key="1">
    <citation type="submission" date="2018-05" db="EMBL/GenBank/DDBJ databases">
        <title>Marinifilum breve JC075T sp. nov., a marine bacterium isolated from Yongle Blue Hole in the South China Sea.</title>
        <authorList>
            <person name="Fu T."/>
        </authorList>
    </citation>
    <scope>NUCLEOTIDE SEQUENCE [LARGE SCALE GENOMIC DNA]</scope>
    <source>
        <strain evidence="2 3">JC075</strain>
    </source>
</reference>
<dbReference type="SUPFAM" id="SSF55846">
    <property type="entry name" value="N-acetylmuramoyl-L-alanine amidase-like"/>
    <property type="match status" value="1"/>
</dbReference>
<dbReference type="RefSeq" id="WP_110362957.1">
    <property type="nucleotide sequence ID" value="NZ_QFLI01000011.1"/>
</dbReference>
<proteinExistence type="predicted"/>
<evidence type="ECO:0000313" key="2">
    <source>
        <dbReference type="EMBL" id="PXX96911.1"/>
    </source>
</evidence>
<dbReference type="GO" id="GO:0009253">
    <property type="term" value="P:peptidoglycan catabolic process"/>
    <property type="evidence" value="ECO:0007669"/>
    <property type="project" value="InterPro"/>
</dbReference>
<feature type="domain" description="N-acetylmuramoyl-L-alanine amidase" evidence="1">
    <location>
        <begin position="3"/>
        <end position="145"/>
    </location>
</feature>
<dbReference type="Gene3D" id="3.40.80.10">
    <property type="entry name" value="Peptidoglycan recognition protein-like"/>
    <property type="match status" value="1"/>
</dbReference>
<comment type="caution">
    <text evidence="2">The sequence shown here is derived from an EMBL/GenBank/DDBJ whole genome shotgun (WGS) entry which is preliminary data.</text>
</comment>
<evidence type="ECO:0000259" key="1">
    <source>
        <dbReference type="Pfam" id="PF01510"/>
    </source>
</evidence>
<dbReference type="AlphaFoldDB" id="A0A2V3ZRT6"/>
<dbReference type="Proteomes" id="UP000248079">
    <property type="component" value="Unassembled WGS sequence"/>
</dbReference>
<organism evidence="2 3">
    <name type="scientific">Marinifilum breve</name>
    <dbReference type="NCBI Taxonomy" id="2184082"/>
    <lineage>
        <taxon>Bacteria</taxon>
        <taxon>Pseudomonadati</taxon>
        <taxon>Bacteroidota</taxon>
        <taxon>Bacteroidia</taxon>
        <taxon>Marinilabiliales</taxon>
        <taxon>Marinifilaceae</taxon>
    </lineage>
</organism>
<name>A0A2V3ZRT6_9BACT</name>
<dbReference type="InterPro" id="IPR002502">
    <property type="entry name" value="Amidase_domain"/>
</dbReference>
<keyword evidence="3" id="KW-1185">Reference proteome</keyword>
<dbReference type="OrthoDB" id="1037861at2"/>
<sequence length="163" mass="18464">MGKLKYLVVHCTDTPPNMNVDKAKLEEWHMSPKPKGRGWDRLGYSDLIKRDGSVINLTPYDDDDFVSSSEMTWGAAGVNAYARHVVLEGGRTEENKDPGMADFMDLFTAEQFCALQEYAKEFIAKDPNDKVVGHYYFSDTKTCPNFNVGEFLELIEIPEDLIV</sequence>
<dbReference type="CDD" id="cd06583">
    <property type="entry name" value="PGRP"/>
    <property type="match status" value="1"/>
</dbReference>
<dbReference type="GO" id="GO:0008745">
    <property type="term" value="F:N-acetylmuramoyl-L-alanine amidase activity"/>
    <property type="evidence" value="ECO:0007669"/>
    <property type="project" value="InterPro"/>
</dbReference>
<evidence type="ECO:0000313" key="3">
    <source>
        <dbReference type="Proteomes" id="UP000248079"/>
    </source>
</evidence>
<gene>
    <name evidence="2" type="ORF">DF185_19925</name>
</gene>
<dbReference type="InterPro" id="IPR036505">
    <property type="entry name" value="Amidase/PGRP_sf"/>
</dbReference>
<protein>
    <submittedName>
        <fullName evidence="2">Lysozyme</fullName>
    </submittedName>
</protein>
<accession>A0A2V3ZRT6</accession>
<dbReference type="Pfam" id="PF01510">
    <property type="entry name" value="Amidase_2"/>
    <property type="match status" value="1"/>
</dbReference>
<dbReference type="EMBL" id="QFLI01000011">
    <property type="protein sequence ID" value="PXX96911.1"/>
    <property type="molecule type" value="Genomic_DNA"/>
</dbReference>